<keyword evidence="2" id="KW-1185">Reference proteome</keyword>
<sequence length="66" mass="7522">MPVEVLPRRDAGKKITKLDRKTASLLSLYSRMPNSRRAAKYEQYARELSNNKVALQILQSLKNACS</sequence>
<dbReference type="EMBL" id="SJPF01000001">
    <property type="protein sequence ID" value="TWT38570.1"/>
    <property type="molecule type" value="Genomic_DNA"/>
</dbReference>
<dbReference type="RefSeq" id="WP_222434781.1">
    <property type="nucleotide sequence ID" value="NZ_SJPF01000001.1"/>
</dbReference>
<reference evidence="1 2" key="1">
    <citation type="submission" date="2019-02" db="EMBL/GenBank/DDBJ databases">
        <title>Deep-cultivation of Planctomycetes and their phenomic and genomic characterization uncovers novel biology.</title>
        <authorList>
            <person name="Wiegand S."/>
            <person name="Jogler M."/>
            <person name="Boedeker C."/>
            <person name="Pinto D."/>
            <person name="Vollmers J."/>
            <person name="Rivas-Marin E."/>
            <person name="Kohn T."/>
            <person name="Peeters S.H."/>
            <person name="Heuer A."/>
            <person name="Rast P."/>
            <person name="Oberbeckmann S."/>
            <person name="Bunk B."/>
            <person name="Jeske O."/>
            <person name="Meyerdierks A."/>
            <person name="Storesund J.E."/>
            <person name="Kallscheuer N."/>
            <person name="Luecker S."/>
            <person name="Lage O.M."/>
            <person name="Pohl T."/>
            <person name="Merkel B.J."/>
            <person name="Hornburger P."/>
            <person name="Mueller R.-W."/>
            <person name="Bruemmer F."/>
            <person name="Labrenz M."/>
            <person name="Spormann A.M."/>
            <person name="Op Den Camp H."/>
            <person name="Overmann J."/>
            <person name="Amann R."/>
            <person name="Jetten M.S.M."/>
            <person name="Mascher T."/>
            <person name="Medema M.H."/>
            <person name="Devos D.P."/>
            <person name="Kaster A.-K."/>
            <person name="Ovreas L."/>
            <person name="Rohde M."/>
            <person name="Galperin M.Y."/>
            <person name="Jogler C."/>
        </authorList>
    </citation>
    <scope>NUCLEOTIDE SEQUENCE [LARGE SCALE GENOMIC DNA]</scope>
    <source>
        <strain evidence="1 2">Enr8</strain>
    </source>
</reference>
<gene>
    <name evidence="1" type="ORF">Enr8_02630</name>
</gene>
<dbReference type="Proteomes" id="UP000318878">
    <property type="component" value="Unassembled WGS sequence"/>
</dbReference>
<proteinExistence type="predicted"/>
<evidence type="ECO:0000313" key="2">
    <source>
        <dbReference type="Proteomes" id="UP000318878"/>
    </source>
</evidence>
<accession>A0A5C5VKY4</accession>
<evidence type="ECO:0000313" key="1">
    <source>
        <dbReference type="EMBL" id="TWT38570.1"/>
    </source>
</evidence>
<organism evidence="1 2">
    <name type="scientific">Blastopirellula retiformator</name>
    <dbReference type="NCBI Taxonomy" id="2527970"/>
    <lineage>
        <taxon>Bacteria</taxon>
        <taxon>Pseudomonadati</taxon>
        <taxon>Planctomycetota</taxon>
        <taxon>Planctomycetia</taxon>
        <taxon>Pirellulales</taxon>
        <taxon>Pirellulaceae</taxon>
        <taxon>Blastopirellula</taxon>
    </lineage>
</organism>
<name>A0A5C5VKY4_9BACT</name>
<protein>
    <submittedName>
        <fullName evidence="1">Uncharacterized protein</fullName>
    </submittedName>
</protein>
<dbReference type="AlphaFoldDB" id="A0A5C5VKY4"/>
<comment type="caution">
    <text evidence="1">The sequence shown here is derived from an EMBL/GenBank/DDBJ whole genome shotgun (WGS) entry which is preliminary data.</text>
</comment>